<evidence type="ECO:0000313" key="4">
    <source>
        <dbReference type="Proteomes" id="UP000186666"/>
    </source>
</evidence>
<dbReference type="InterPro" id="IPR002881">
    <property type="entry name" value="DUF58"/>
</dbReference>
<evidence type="ECO:0000259" key="2">
    <source>
        <dbReference type="Pfam" id="PF01882"/>
    </source>
</evidence>
<gene>
    <name evidence="3" type="ORF">SAMN05421578_107104</name>
</gene>
<proteinExistence type="predicted"/>
<comment type="caution">
    <text evidence="3">The sequence shown here is derived from an EMBL/GenBank/DDBJ whole genome shotgun (WGS) entry which is preliminary data.</text>
</comment>
<keyword evidence="1" id="KW-0472">Membrane</keyword>
<keyword evidence="1" id="KW-1133">Transmembrane helix</keyword>
<feature type="transmembrane region" description="Helical" evidence="1">
    <location>
        <begin position="39"/>
        <end position="58"/>
    </location>
</feature>
<protein>
    <submittedName>
        <fullName evidence="3">Uncharacterized conserved protein, DUF58 family, contains vWF domain</fullName>
    </submittedName>
</protein>
<reference evidence="3 4" key="1">
    <citation type="submission" date="2017-01" db="EMBL/GenBank/DDBJ databases">
        <authorList>
            <person name="Varghese N."/>
            <person name="Submissions S."/>
        </authorList>
    </citation>
    <scope>NUCLEOTIDE SEQUENCE [LARGE SCALE GENOMIC DNA]</scope>
    <source>
        <strain evidence="3 4">ATCC 23464</strain>
    </source>
</reference>
<feature type="domain" description="DUF58" evidence="2">
    <location>
        <begin position="214"/>
        <end position="353"/>
    </location>
</feature>
<sequence length="414" mass="46439">MSSTLKSIGRGLRRPRVQGVLVVWGITLLYLLFQGGKTSSMLFAMCSVFVGYLLLGGYSGMSRAVGKRQLTFVNGQFDLLHAGEQMNVQLNVNIPGYLPFPYIILREILKKHNGQSWSFEESVIPSFRGQAQLVFKTPPLERGRYHFMNTDCVSEDIFGLLEHKGSIHAPGQFRVMPRTVLIPYWQLFDRNSRLVGPQTSFSSSRRETTQINGVRDYVYGDRLTRVHWNATARTGTWKSKEFEHESVPKTMIILDAIATHYRSEAQFELAISVVSSLLEYRNRERIGIGLCTLGSKTIVIAPTESILERQKMLHHLVDMDADGVGQLLPKLESASRLFPQGAYFILVSPISGPSVMELIRWADIRGMSPTHLHILNSKGDSSKDWVSVLRQRGIHGCAVSALEELPNAVGRGYA</sequence>
<evidence type="ECO:0000256" key="1">
    <source>
        <dbReference type="SAM" id="Phobius"/>
    </source>
</evidence>
<feature type="transmembrane region" description="Helical" evidence="1">
    <location>
        <begin position="16"/>
        <end position="33"/>
    </location>
</feature>
<dbReference type="PANTHER" id="PTHR34351">
    <property type="entry name" value="SLR1927 PROTEIN-RELATED"/>
    <property type="match status" value="1"/>
</dbReference>
<dbReference type="Pfam" id="PF01882">
    <property type="entry name" value="DUF58"/>
    <property type="match status" value="1"/>
</dbReference>
<dbReference type="Proteomes" id="UP000186666">
    <property type="component" value="Unassembled WGS sequence"/>
</dbReference>
<accession>A0ABY1K1A0</accession>
<keyword evidence="4" id="KW-1185">Reference proteome</keyword>
<evidence type="ECO:0000313" key="3">
    <source>
        <dbReference type="EMBL" id="SIR11545.1"/>
    </source>
</evidence>
<name>A0ABY1K1A0_9BACL</name>
<keyword evidence="1" id="KW-0812">Transmembrane</keyword>
<dbReference type="EMBL" id="FTNK01000007">
    <property type="protein sequence ID" value="SIR11545.1"/>
    <property type="molecule type" value="Genomic_DNA"/>
</dbReference>
<organism evidence="3 4">
    <name type="scientific">Paenibacillus macquariensis</name>
    <dbReference type="NCBI Taxonomy" id="948756"/>
    <lineage>
        <taxon>Bacteria</taxon>
        <taxon>Bacillati</taxon>
        <taxon>Bacillota</taxon>
        <taxon>Bacilli</taxon>
        <taxon>Bacillales</taxon>
        <taxon>Paenibacillaceae</taxon>
        <taxon>Paenibacillus</taxon>
    </lineage>
</organism>
<dbReference type="PANTHER" id="PTHR34351:SF2">
    <property type="entry name" value="DUF58 DOMAIN-CONTAINING PROTEIN"/>
    <property type="match status" value="1"/>
</dbReference>